<dbReference type="AlphaFoldDB" id="X1B409"/>
<accession>X1B409</accession>
<proteinExistence type="predicted"/>
<sequence length="52" mass="5834">MKTDIPKLTVSAPATYRICVQGHLDVKWSDYVQGMTIATEYDECQNPVTTLT</sequence>
<organism evidence="1">
    <name type="scientific">marine sediment metagenome</name>
    <dbReference type="NCBI Taxonomy" id="412755"/>
    <lineage>
        <taxon>unclassified sequences</taxon>
        <taxon>metagenomes</taxon>
        <taxon>ecological metagenomes</taxon>
    </lineage>
</organism>
<gene>
    <name evidence="1" type="ORF">S01H4_27300</name>
</gene>
<name>X1B409_9ZZZZ</name>
<protein>
    <submittedName>
        <fullName evidence="1">Uncharacterized protein</fullName>
    </submittedName>
</protein>
<reference evidence="1" key="1">
    <citation type="journal article" date="2014" name="Front. Microbiol.">
        <title>High frequency of phylogenetically diverse reductive dehalogenase-homologous genes in deep subseafloor sedimentary metagenomes.</title>
        <authorList>
            <person name="Kawai M."/>
            <person name="Futagami T."/>
            <person name="Toyoda A."/>
            <person name="Takaki Y."/>
            <person name="Nishi S."/>
            <person name="Hori S."/>
            <person name="Arai W."/>
            <person name="Tsubouchi T."/>
            <person name="Morono Y."/>
            <person name="Uchiyama I."/>
            <person name="Ito T."/>
            <person name="Fujiyama A."/>
            <person name="Inagaki F."/>
            <person name="Takami H."/>
        </authorList>
    </citation>
    <scope>NUCLEOTIDE SEQUENCE</scope>
    <source>
        <strain evidence="1">Expedition CK06-06</strain>
    </source>
</reference>
<comment type="caution">
    <text evidence="1">The sequence shown here is derived from an EMBL/GenBank/DDBJ whole genome shotgun (WGS) entry which is preliminary data.</text>
</comment>
<feature type="non-terminal residue" evidence="1">
    <location>
        <position position="52"/>
    </location>
</feature>
<evidence type="ECO:0000313" key="1">
    <source>
        <dbReference type="EMBL" id="GAG76032.1"/>
    </source>
</evidence>
<dbReference type="EMBL" id="BART01013317">
    <property type="protein sequence ID" value="GAG76032.1"/>
    <property type="molecule type" value="Genomic_DNA"/>
</dbReference>